<organism evidence="2 3">
    <name type="scientific">Cirrhinus molitorella</name>
    <name type="common">mud carp</name>
    <dbReference type="NCBI Taxonomy" id="172907"/>
    <lineage>
        <taxon>Eukaryota</taxon>
        <taxon>Metazoa</taxon>
        <taxon>Chordata</taxon>
        <taxon>Craniata</taxon>
        <taxon>Vertebrata</taxon>
        <taxon>Euteleostomi</taxon>
        <taxon>Actinopterygii</taxon>
        <taxon>Neopterygii</taxon>
        <taxon>Teleostei</taxon>
        <taxon>Ostariophysi</taxon>
        <taxon>Cypriniformes</taxon>
        <taxon>Cyprinidae</taxon>
        <taxon>Labeoninae</taxon>
        <taxon>Labeonini</taxon>
        <taxon>Cirrhinus</taxon>
    </lineage>
</organism>
<comment type="caution">
    <text evidence="2">The sequence shown here is derived from an EMBL/GenBank/DDBJ whole genome shotgun (WGS) entry which is preliminary data.</text>
</comment>
<feature type="compositionally biased region" description="Polar residues" evidence="1">
    <location>
        <begin position="121"/>
        <end position="137"/>
    </location>
</feature>
<feature type="region of interest" description="Disordered" evidence="1">
    <location>
        <begin position="104"/>
        <end position="137"/>
    </location>
</feature>
<keyword evidence="3" id="KW-1185">Reference proteome</keyword>
<accession>A0AA88NWT8</accession>
<dbReference type="AlphaFoldDB" id="A0AA88NWT8"/>
<name>A0AA88NWT8_9TELE</name>
<dbReference type="EMBL" id="JAUYZG010000025">
    <property type="protein sequence ID" value="KAK2867710.1"/>
    <property type="molecule type" value="Genomic_DNA"/>
</dbReference>
<protein>
    <submittedName>
        <fullName evidence="2">Uncharacterized protein</fullName>
    </submittedName>
</protein>
<proteinExistence type="predicted"/>
<gene>
    <name evidence="2" type="ORF">Q8A67_025827</name>
</gene>
<evidence type="ECO:0000313" key="2">
    <source>
        <dbReference type="EMBL" id="KAK2867710.1"/>
    </source>
</evidence>
<evidence type="ECO:0000256" key="1">
    <source>
        <dbReference type="SAM" id="MobiDB-lite"/>
    </source>
</evidence>
<sequence length="137" mass="14593">MSLEHKTVGIPPEREEEELDAHGRESERRVGETDRACLPAQVERSGRCELDFCADWTPWSDPYACGSLTCSCVSASFILDSAGTGALAPSGPSIQKWADGGVMVPSSAQWQPGVSGEERATSVSIPKSPKNPSARSD</sequence>
<reference evidence="2" key="1">
    <citation type="submission" date="2023-08" db="EMBL/GenBank/DDBJ databases">
        <title>Chromosome-level Genome Assembly of mud carp (Cirrhinus molitorella).</title>
        <authorList>
            <person name="Liu H."/>
        </authorList>
    </citation>
    <scope>NUCLEOTIDE SEQUENCE</scope>
    <source>
        <strain evidence="2">Prfri</strain>
        <tissue evidence="2">Muscle</tissue>
    </source>
</reference>
<dbReference type="Proteomes" id="UP001187343">
    <property type="component" value="Unassembled WGS sequence"/>
</dbReference>
<evidence type="ECO:0000313" key="3">
    <source>
        <dbReference type="Proteomes" id="UP001187343"/>
    </source>
</evidence>
<feature type="compositionally biased region" description="Basic and acidic residues" evidence="1">
    <location>
        <begin position="20"/>
        <end position="33"/>
    </location>
</feature>
<feature type="region of interest" description="Disordered" evidence="1">
    <location>
        <begin position="1"/>
        <end position="33"/>
    </location>
</feature>